<dbReference type="RefSeq" id="XP_062642862.1">
    <property type="nucleotide sequence ID" value="XM_062786796.1"/>
</dbReference>
<evidence type="ECO:0000256" key="1">
    <source>
        <dbReference type="SAM" id="MobiDB-lite"/>
    </source>
</evidence>
<reference evidence="2" key="1">
    <citation type="journal article" date="2023" name="Mol. Phylogenet. Evol.">
        <title>Genome-scale phylogeny and comparative genomics of the fungal order Sordariales.</title>
        <authorList>
            <person name="Hensen N."/>
            <person name="Bonometti L."/>
            <person name="Westerberg I."/>
            <person name="Brannstrom I.O."/>
            <person name="Guillou S."/>
            <person name="Cros-Aarteil S."/>
            <person name="Calhoun S."/>
            <person name="Haridas S."/>
            <person name="Kuo A."/>
            <person name="Mondo S."/>
            <person name="Pangilinan J."/>
            <person name="Riley R."/>
            <person name="LaButti K."/>
            <person name="Andreopoulos B."/>
            <person name="Lipzen A."/>
            <person name="Chen C."/>
            <person name="Yan M."/>
            <person name="Daum C."/>
            <person name="Ng V."/>
            <person name="Clum A."/>
            <person name="Steindorff A."/>
            <person name="Ohm R.A."/>
            <person name="Martin F."/>
            <person name="Silar P."/>
            <person name="Natvig D.O."/>
            <person name="Lalanne C."/>
            <person name="Gautier V."/>
            <person name="Ament-Velasquez S.L."/>
            <person name="Kruys A."/>
            <person name="Hutchinson M.I."/>
            <person name="Powell A.J."/>
            <person name="Barry K."/>
            <person name="Miller A.N."/>
            <person name="Grigoriev I.V."/>
            <person name="Debuchy R."/>
            <person name="Gladieux P."/>
            <person name="Hiltunen Thoren M."/>
            <person name="Johannesson H."/>
        </authorList>
    </citation>
    <scope>NUCLEOTIDE SEQUENCE</scope>
    <source>
        <strain evidence="2">CBS 731.68</strain>
    </source>
</reference>
<gene>
    <name evidence="2" type="ORF">N657DRAFT_321593</name>
</gene>
<protein>
    <submittedName>
        <fullName evidence="2">Uncharacterized protein</fullName>
    </submittedName>
</protein>
<evidence type="ECO:0000313" key="2">
    <source>
        <dbReference type="EMBL" id="KAK4119089.1"/>
    </source>
</evidence>
<reference evidence="2" key="2">
    <citation type="submission" date="2023-05" db="EMBL/GenBank/DDBJ databases">
        <authorList>
            <consortium name="Lawrence Berkeley National Laboratory"/>
            <person name="Steindorff A."/>
            <person name="Hensen N."/>
            <person name="Bonometti L."/>
            <person name="Westerberg I."/>
            <person name="Brannstrom I.O."/>
            <person name="Guillou S."/>
            <person name="Cros-Aarteil S."/>
            <person name="Calhoun S."/>
            <person name="Haridas S."/>
            <person name="Kuo A."/>
            <person name="Mondo S."/>
            <person name="Pangilinan J."/>
            <person name="Riley R."/>
            <person name="Labutti K."/>
            <person name="Andreopoulos B."/>
            <person name="Lipzen A."/>
            <person name="Chen C."/>
            <person name="Yanf M."/>
            <person name="Daum C."/>
            <person name="Ng V."/>
            <person name="Clum A."/>
            <person name="Ohm R."/>
            <person name="Martin F."/>
            <person name="Silar P."/>
            <person name="Natvig D."/>
            <person name="Lalanne C."/>
            <person name="Gautier V."/>
            <person name="Ament-Velasquez S.L."/>
            <person name="Kruys A."/>
            <person name="Hutchinson M.I."/>
            <person name="Powell A.J."/>
            <person name="Barry K."/>
            <person name="Miller A.N."/>
            <person name="Grigoriev I.V."/>
            <person name="Debuchy R."/>
            <person name="Gladieux P."/>
            <person name="Thoren M.H."/>
            <person name="Johannesson H."/>
        </authorList>
    </citation>
    <scope>NUCLEOTIDE SEQUENCE</scope>
    <source>
        <strain evidence="2">CBS 731.68</strain>
    </source>
</reference>
<feature type="region of interest" description="Disordered" evidence="1">
    <location>
        <begin position="46"/>
        <end position="105"/>
    </location>
</feature>
<sequence>MELTRTGSFKRLVYPPNSDATRRSWPGPAVAHPPCALCAATAALPAPARSGSHRSGPLLPDRPLLQKQSVIPGRTSAQLPSTSYDPLASSERASSSSSPSPFGSKPASKGVVVFHLGIRFNHPLGPLSPSAKEVADQFQACHGDLLKRAREYGCLGATTWHGDEAARNNTLLIIYYFRDVDGLNRFAHDGIHRHTWGWFNRTVLQKRGHKHIGIFHEAFCAPAVSRMRPRGRRSGCVPWLMRRVPCGGARCRGWGRMNAKGPLS</sequence>
<feature type="compositionally biased region" description="Low complexity" evidence="1">
    <location>
        <begin position="88"/>
        <end position="105"/>
    </location>
</feature>
<keyword evidence="3" id="KW-1185">Reference proteome</keyword>
<dbReference type="AlphaFoldDB" id="A0AAN6TR41"/>
<dbReference type="EMBL" id="MU853254">
    <property type="protein sequence ID" value="KAK4119089.1"/>
    <property type="molecule type" value="Genomic_DNA"/>
</dbReference>
<dbReference type="Pfam" id="PF13826">
    <property type="entry name" value="Monooxy_af470-like"/>
    <property type="match status" value="1"/>
</dbReference>
<dbReference type="InterPro" id="IPR025444">
    <property type="entry name" value="Monooxy_af470"/>
</dbReference>
<evidence type="ECO:0000313" key="3">
    <source>
        <dbReference type="Proteomes" id="UP001302602"/>
    </source>
</evidence>
<proteinExistence type="predicted"/>
<dbReference type="Proteomes" id="UP001302602">
    <property type="component" value="Unassembled WGS sequence"/>
</dbReference>
<comment type="caution">
    <text evidence="2">The sequence shown here is derived from an EMBL/GenBank/DDBJ whole genome shotgun (WGS) entry which is preliminary data.</text>
</comment>
<dbReference type="GeneID" id="87823565"/>
<feature type="compositionally biased region" description="Polar residues" evidence="1">
    <location>
        <begin position="75"/>
        <end position="84"/>
    </location>
</feature>
<feature type="region of interest" description="Disordered" evidence="1">
    <location>
        <begin position="1"/>
        <end position="27"/>
    </location>
</feature>
<organism evidence="2 3">
    <name type="scientific">Parathielavia appendiculata</name>
    <dbReference type="NCBI Taxonomy" id="2587402"/>
    <lineage>
        <taxon>Eukaryota</taxon>
        <taxon>Fungi</taxon>
        <taxon>Dikarya</taxon>
        <taxon>Ascomycota</taxon>
        <taxon>Pezizomycotina</taxon>
        <taxon>Sordariomycetes</taxon>
        <taxon>Sordariomycetidae</taxon>
        <taxon>Sordariales</taxon>
        <taxon>Chaetomiaceae</taxon>
        <taxon>Parathielavia</taxon>
    </lineage>
</organism>
<name>A0AAN6TR41_9PEZI</name>
<accession>A0AAN6TR41</accession>